<keyword evidence="3" id="KW-1134">Transmembrane beta strand</keyword>
<feature type="chain" id="PRO_5030078266" evidence="8">
    <location>
        <begin position="23"/>
        <end position="383"/>
    </location>
</feature>
<dbReference type="RefSeq" id="WP_074843502.1">
    <property type="nucleotide sequence ID" value="NZ_RBPB01000348.1"/>
</dbReference>
<dbReference type="AlphaFoldDB" id="A0A3M3MX33"/>
<evidence type="ECO:0000256" key="3">
    <source>
        <dbReference type="ARBA" id="ARBA00022452"/>
    </source>
</evidence>
<protein>
    <submittedName>
        <fullName evidence="9">Putative fatty acid/hydrocarbon transporter</fullName>
    </submittedName>
</protein>
<evidence type="ECO:0000256" key="5">
    <source>
        <dbReference type="ARBA" id="ARBA00022729"/>
    </source>
</evidence>
<dbReference type="Gene3D" id="2.40.160.60">
    <property type="entry name" value="Outer membrane protein transport protein (OMPP1/FadL/TodX)"/>
    <property type="match status" value="1"/>
</dbReference>
<comment type="caution">
    <text evidence="9">The sequence shown here is derived from an EMBL/GenBank/DDBJ whole genome shotgun (WGS) entry which is preliminary data.</text>
</comment>
<proteinExistence type="inferred from homology"/>
<sequence length="383" mass="41484">MNKFLVLAGVVLSSQIPSICLAANGTQLTGYGAKAAGMAGASVAFPQDAIAAANNPAGMAEVGSRVDGDFQILYVDTETEFLNSENKHSGKRYAPIPEFGVNYQVNDRLSLGFSTAASGVLFRYDDELIPNPNVDRAKGAFMQVIGLPTIAYKITDQLSLGFSLALAAQRLEIQGIPLPDGSASNPAHGAEYSYGASWRVGALWKAKPWLSVGAMYASKIKMSNYNSYEDDLLSTTGGSIDIPEQYALGVAVKPIDNLTVALDWQHISWQNSDTYHETFGWRSQDIFRLGASYVLSPEWTVRAGYSTTRKQFPTDYTLQNTLLVGINPKAATFGVTRDFRENGELTLGYEYDLSTSSKGSGVSEGTKIRTNMGFVTVGYGWKF</sequence>
<keyword evidence="4" id="KW-0812">Transmembrane</keyword>
<dbReference type="InterPro" id="IPR005017">
    <property type="entry name" value="OMPP1/FadL/TodX"/>
</dbReference>
<keyword evidence="5 8" id="KW-0732">Signal</keyword>
<dbReference type="Pfam" id="PF03349">
    <property type="entry name" value="Toluene_X"/>
    <property type="match status" value="1"/>
</dbReference>
<evidence type="ECO:0000256" key="1">
    <source>
        <dbReference type="ARBA" id="ARBA00004571"/>
    </source>
</evidence>
<dbReference type="Proteomes" id="UP000278062">
    <property type="component" value="Unassembled WGS sequence"/>
</dbReference>
<comment type="subcellular location">
    <subcellularLocation>
        <location evidence="1">Cell outer membrane</location>
        <topology evidence="1">Multi-pass membrane protein</topology>
    </subcellularLocation>
</comment>
<evidence type="ECO:0000256" key="8">
    <source>
        <dbReference type="SAM" id="SignalP"/>
    </source>
</evidence>
<reference evidence="9 10" key="1">
    <citation type="submission" date="2018-08" db="EMBL/GenBank/DDBJ databases">
        <title>Recombination of ecologically and evolutionarily significant loci maintains genetic cohesion in the Pseudomonas syringae species complex.</title>
        <authorList>
            <person name="Dillon M."/>
            <person name="Thakur S."/>
            <person name="Almeida R.N.D."/>
            <person name="Weir B.S."/>
            <person name="Guttman D.S."/>
        </authorList>
    </citation>
    <scope>NUCLEOTIDE SEQUENCE [LARGE SCALE GENOMIC DNA]</scope>
    <source>
        <strain evidence="9 10">1089_5</strain>
    </source>
</reference>
<evidence type="ECO:0000313" key="10">
    <source>
        <dbReference type="Proteomes" id="UP000278062"/>
    </source>
</evidence>
<evidence type="ECO:0000313" key="9">
    <source>
        <dbReference type="EMBL" id="RMN94949.1"/>
    </source>
</evidence>
<dbReference type="GO" id="GO:0009279">
    <property type="term" value="C:cell outer membrane"/>
    <property type="evidence" value="ECO:0007669"/>
    <property type="project" value="UniProtKB-SubCell"/>
</dbReference>
<evidence type="ECO:0000256" key="2">
    <source>
        <dbReference type="ARBA" id="ARBA00008163"/>
    </source>
</evidence>
<dbReference type="PANTHER" id="PTHR35093:SF8">
    <property type="entry name" value="OUTER MEMBRANE PROTEIN NMB0088-RELATED"/>
    <property type="match status" value="1"/>
</dbReference>
<dbReference type="EMBL" id="RBPL01000081">
    <property type="protein sequence ID" value="RMN94949.1"/>
    <property type="molecule type" value="Genomic_DNA"/>
</dbReference>
<keyword evidence="6" id="KW-0472">Membrane</keyword>
<evidence type="ECO:0000256" key="6">
    <source>
        <dbReference type="ARBA" id="ARBA00023136"/>
    </source>
</evidence>
<dbReference type="SUPFAM" id="SSF56935">
    <property type="entry name" value="Porins"/>
    <property type="match status" value="1"/>
</dbReference>
<comment type="similarity">
    <text evidence="2">Belongs to the OmpP1/FadL family.</text>
</comment>
<keyword evidence="7" id="KW-0998">Cell outer membrane</keyword>
<dbReference type="PANTHER" id="PTHR35093">
    <property type="entry name" value="OUTER MEMBRANE PROTEIN NMB0088-RELATED"/>
    <property type="match status" value="1"/>
</dbReference>
<evidence type="ECO:0000256" key="7">
    <source>
        <dbReference type="ARBA" id="ARBA00023237"/>
    </source>
</evidence>
<feature type="signal peptide" evidence="8">
    <location>
        <begin position="1"/>
        <end position="22"/>
    </location>
</feature>
<name>A0A3M3MX33_9PSED</name>
<dbReference type="GO" id="GO:0015483">
    <property type="term" value="F:long-chain fatty acid transporting porin activity"/>
    <property type="evidence" value="ECO:0007669"/>
    <property type="project" value="TreeGrafter"/>
</dbReference>
<evidence type="ECO:0000256" key="4">
    <source>
        <dbReference type="ARBA" id="ARBA00022692"/>
    </source>
</evidence>
<gene>
    <name evidence="9" type="ORF">ALQ49_03221</name>
</gene>
<accession>A0A3M3MX33</accession>
<organism evidence="9 10">
    <name type="scientific">Pseudomonas syringae pv. apii</name>
    <dbReference type="NCBI Taxonomy" id="81036"/>
    <lineage>
        <taxon>Bacteria</taxon>
        <taxon>Pseudomonadati</taxon>
        <taxon>Pseudomonadota</taxon>
        <taxon>Gammaproteobacteria</taxon>
        <taxon>Pseudomonadales</taxon>
        <taxon>Pseudomonadaceae</taxon>
        <taxon>Pseudomonas</taxon>
    </lineage>
</organism>